<name>A0A8T0AUC7_SILME</name>
<sequence length="506" mass="55652">MLECGFIVLSGALRSSLTCLPAMRHLSDSIPSAPSVPCARSCSSVTWSFSVNQGLHLHVSDQARGSSPKALRKYDFRLLTLSAFHRRGLEASGMSAPLPRTNGSLVGKNMGSRVDAVVNGNRDQNKKTKESEVKKGANVAERIVDGHGETSEEKKRAQSGVLRMRARETPDPRPSTAPANTWARWSDVNSLTPGSPGCRMFWKTPDTSDGTLTGNPVLHLYLPNSLPPDTRKEAERRDAETQNRTRGPTCEIGGITRGTGRCDASKDIITTETGSEQKHETEEADKDGKKQRGSRNELNEKDENLKENGYNVDQDPSEEHGAVEESGKSGDAPRLTAAAHLDVSEEQHKAPNMKIKSHMRNKETNRKRIPTLPAPASLVPGTHSSHLPSILSFYGSSIGRCVRTPRPPERRRAKAQHDPVDKKAVKPATETPPSLDRRGNQNILKTEPRGTTAPRPKITISEWCCEPLLSRKTKTTKTFVWGPRGPQETKSVCELHTRSNRWRGSD</sequence>
<evidence type="ECO:0000256" key="1">
    <source>
        <dbReference type="SAM" id="MobiDB-lite"/>
    </source>
</evidence>
<proteinExistence type="predicted"/>
<protein>
    <submittedName>
        <fullName evidence="2">Uncharacterized protein</fullName>
    </submittedName>
</protein>
<feature type="compositionally biased region" description="Basic and acidic residues" evidence="1">
    <location>
        <begin position="275"/>
        <end position="306"/>
    </location>
</feature>
<accession>A0A8T0AUC7</accession>
<evidence type="ECO:0000313" key="3">
    <source>
        <dbReference type="Proteomes" id="UP000606274"/>
    </source>
</evidence>
<reference evidence="2" key="1">
    <citation type="submission" date="2020-08" db="EMBL/GenBank/DDBJ databases">
        <title>Chromosome-level assembly of Southern catfish (Silurus meridionalis) provides insights into visual adaptation to the nocturnal and benthic lifestyles.</title>
        <authorList>
            <person name="Zhang Y."/>
            <person name="Wang D."/>
            <person name="Peng Z."/>
        </authorList>
    </citation>
    <scope>NUCLEOTIDE SEQUENCE</scope>
    <source>
        <strain evidence="2">SWU-2019-XX</strain>
        <tissue evidence="2">Muscle</tissue>
    </source>
</reference>
<dbReference type="AlphaFoldDB" id="A0A8T0AUC7"/>
<feature type="compositionally biased region" description="Basic and acidic residues" evidence="1">
    <location>
        <begin position="406"/>
        <end position="424"/>
    </location>
</feature>
<gene>
    <name evidence="2" type="ORF">HF521_006586</name>
</gene>
<feature type="compositionally biased region" description="Basic and acidic residues" evidence="1">
    <location>
        <begin position="317"/>
        <end position="328"/>
    </location>
</feature>
<feature type="compositionally biased region" description="Basic and acidic residues" evidence="1">
    <location>
        <begin position="229"/>
        <end position="243"/>
    </location>
</feature>
<keyword evidence="3" id="KW-1185">Reference proteome</keyword>
<evidence type="ECO:0000313" key="2">
    <source>
        <dbReference type="EMBL" id="KAF7694863.1"/>
    </source>
</evidence>
<comment type="caution">
    <text evidence="2">The sequence shown here is derived from an EMBL/GenBank/DDBJ whole genome shotgun (WGS) entry which is preliminary data.</text>
</comment>
<feature type="region of interest" description="Disordered" evidence="1">
    <location>
        <begin position="213"/>
        <end position="351"/>
    </location>
</feature>
<feature type="region of interest" description="Disordered" evidence="1">
    <location>
        <begin position="404"/>
        <end position="457"/>
    </location>
</feature>
<dbReference type="Proteomes" id="UP000606274">
    <property type="component" value="Unassembled WGS sequence"/>
</dbReference>
<dbReference type="EMBL" id="JABFDY010000017">
    <property type="protein sequence ID" value="KAF7694863.1"/>
    <property type="molecule type" value="Genomic_DNA"/>
</dbReference>
<organism evidence="2 3">
    <name type="scientific">Silurus meridionalis</name>
    <name type="common">Southern catfish</name>
    <name type="synonym">Silurus soldatovi meridionalis</name>
    <dbReference type="NCBI Taxonomy" id="175797"/>
    <lineage>
        <taxon>Eukaryota</taxon>
        <taxon>Metazoa</taxon>
        <taxon>Chordata</taxon>
        <taxon>Craniata</taxon>
        <taxon>Vertebrata</taxon>
        <taxon>Euteleostomi</taxon>
        <taxon>Actinopterygii</taxon>
        <taxon>Neopterygii</taxon>
        <taxon>Teleostei</taxon>
        <taxon>Ostariophysi</taxon>
        <taxon>Siluriformes</taxon>
        <taxon>Siluridae</taxon>
        <taxon>Silurus</taxon>
    </lineage>
</organism>